<evidence type="ECO:0000256" key="6">
    <source>
        <dbReference type="SAM" id="SignalP"/>
    </source>
</evidence>
<evidence type="ECO:0000256" key="3">
    <source>
        <dbReference type="ARBA" id="ARBA00023002"/>
    </source>
</evidence>
<dbReference type="EnsemblMetazoa" id="GAUT008708-RA">
    <property type="protein sequence ID" value="GAUT008708-PA"/>
    <property type="gene ID" value="GAUT008708"/>
</dbReference>
<evidence type="ECO:0000256" key="4">
    <source>
        <dbReference type="ARBA" id="ARBA00023008"/>
    </source>
</evidence>
<dbReference type="Gene3D" id="2.60.40.420">
    <property type="entry name" value="Cupredoxins - blue copper proteins"/>
    <property type="match status" value="3"/>
</dbReference>
<dbReference type="InterPro" id="IPR008972">
    <property type="entry name" value="Cupredoxin"/>
</dbReference>
<dbReference type="CDD" id="cd13884">
    <property type="entry name" value="CuRO_2_tcLCC_insect_like"/>
    <property type="match status" value="1"/>
</dbReference>
<dbReference type="Proteomes" id="UP000078200">
    <property type="component" value="Unassembled WGS sequence"/>
</dbReference>
<dbReference type="CDD" id="cd13905">
    <property type="entry name" value="CuRO_3_tcLLC2_insect_like"/>
    <property type="match status" value="1"/>
</dbReference>
<evidence type="ECO:0000259" key="9">
    <source>
        <dbReference type="Pfam" id="PF07732"/>
    </source>
</evidence>
<keyword evidence="3" id="KW-0560">Oxidoreductase</keyword>
<feature type="domain" description="Plastocyanin-like" evidence="7">
    <location>
        <begin position="253"/>
        <end position="400"/>
    </location>
</feature>
<dbReference type="InterPro" id="IPR033138">
    <property type="entry name" value="Cu_oxidase_CS"/>
</dbReference>
<keyword evidence="11" id="KW-1185">Reference proteome</keyword>
<feature type="region of interest" description="Disordered" evidence="5">
    <location>
        <begin position="401"/>
        <end position="430"/>
    </location>
</feature>
<evidence type="ECO:0000256" key="2">
    <source>
        <dbReference type="ARBA" id="ARBA00022723"/>
    </source>
</evidence>
<feature type="chain" id="PRO_5008398647" evidence="6">
    <location>
        <begin position="31"/>
        <end position="699"/>
    </location>
</feature>
<dbReference type="Pfam" id="PF00394">
    <property type="entry name" value="Cu-oxidase"/>
    <property type="match status" value="1"/>
</dbReference>
<accession>A0A1A9ULU8</accession>
<dbReference type="FunFam" id="2.60.40.420:FF:000031">
    <property type="entry name" value="Laccase-2 isoform A"/>
    <property type="match status" value="1"/>
</dbReference>
<dbReference type="InterPro" id="IPR002355">
    <property type="entry name" value="Cu_oxidase_Cu_BS"/>
</dbReference>
<organism evidence="10 11">
    <name type="scientific">Glossina austeni</name>
    <name type="common">Savannah tsetse fly</name>
    <dbReference type="NCBI Taxonomy" id="7395"/>
    <lineage>
        <taxon>Eukaryota</taxon>
        <taxon>Metazoa</taxon>
        <taxon>Ecdysozoa</taxon>
        <taxon>Arthropoda</taxon>
        <taxon>Hexapoda</taxon>
        <taxon>Insecta</taxon>
        <taxon>Pterygota</taxon>
        <taxon>Neoptera</taxon>
        <taxon>Endopterygota</taxon>
        <taxon>Diptera</taxon>
        <taxon>Brachycera</taxon>
        <taxon>Muscomorpha</taxon>
        <taxon>Hippoboscoidea</taxon>
        <taxon>Glossinidae</taxon>
        <taxon>Glossina</taxon>
    </lineage>
</organism>
<dbReference type="PROSITE" id="PS00080">
    <property type="entry name" value="MULTICOPPER_OXIDASE2"/>
    <property type="match status" value="1"/>
</dbReference>
<comment type="similarity">
    <text evidence="1">Belongs to the multicopper oxidase family.</text>
</comment>
<dbReference type="InterPro" id="IPR045087">
    <property type="entry name" value="Cu-oxidase_fam"/>
</dbReference>
<dbReference type="GO" id="GO:0005507">
    <property type="term" value="F:copper ion binding"/>
    <property type="evidence" value="ECO:0007669"/>
    <property type="project" value="InterPro"/>
</dbReference>
<reference evidence="10" key="1">
    <citation type="submission" date="2020-05" db="UniProtKB">
        <authorList>
            <consortium name="EnsemblMetazoa"/>
        </authorList>
    </citation>
    <scope>IDENTIFICATION</scope>
    <source>
        <strain evidence="10">TTRI</strain>
    </source>
</reference>
<sequence length="699" mass="79897">MSLTSLQECLLIISIRVLLLLSLIASVAQSDETVVTETSLEELFDQNGMNVKNSLLQDSMPVLATEPMPPILNLSNYPGEECKRACRPNEKRVCYFQFVLENYQAMGVACGQCAEGVESDCYKPQCIIGDGVEKGVMSINRQIPGPDLQVCHGDYIVVDVANHAHGSAATLHWHGMHMKDTPYMDGVPYVTQCPIPFATTFRYEFHATEPGTQFYHSHSGHHKVNGQYGALIVRRPFKEDPENLMYDFDLPEHYILISDWMHVYGEDMFPGRPSREILPNSLLINGRGQYMEVGSSERTTVPPTIYYVKAGERYRFRLINGISHACPVQFQIEKHDLVIIASDSFNVRPRLFNTLVSNSGERYDFVVTANHTEGDFWIRVRAMGICKPERIESFALLRYKKDDSSEEEEEEEDGADESERPDMPDYDQEYPSDLTLNHPKASCFEHKDDYCITELTALEEDKDLRYGTPDQKFFVAFQNREMDHKELFENNQYNHFANIFSNITIVGAINKLSLVFPDSPPLTQPRDIDESKLCHEDKWPEHCRSNKELCPCVHVLNVKENSLVELIVVDESEFVGDLHHPFHLHGYRFMVIGLYRNTTGLPMTLSKARSLDRSGNLKRLTGPRPPFKDTVSIPNRGYAVIRFRATNPGFWIMHCHYEWHVAIGMGLILQVGPTTRMVKPPIGFPRCGNYLPRVKRPRF</sequence>
<evidence type="ECO:0000259" key="7">
    <source>
        <dbReference type="Pfam" id="PF00394"/>
    </source>
</evidence>
<dbReference type="VEuPathDB" id="VectorBase:GAUT008708"/>
<evidence type="ECO:0000313" key="11">
    <source>
        <dbReference type="Proteomes" id="UP000078200"/>
    </source>
</evidence>
<keyword evidence="2" id="KW-0479">Metal-binding</keyword>
<dbReference type="InterPro" id="IPR001117">
    <property type="entry name" value="Cu-oxidase_2nd"/>
</dbReference>
<dbReference type="InterPro" id="IPR011707">
    <property type="entry name" value="Cu-oxidase-like_N"/>
</dbReference>
<feature type="signal peptide" evidence="6">
    <location>
        <begin position="1"/>
        <end position="30"/>
    </location>
</feature>
<feature type="domain" description="Plastocyanin-like" evidence="9">
    <location>
        <begin position="126"/>
        <end position="236"/>
    </location>
</feature>
<dbReference type="GO" id="GO:0005886">
    <property type="term" value="C:plasma membrane"/>
    <property type="evidence" value="ECO:0007669"/>
    <property type="project" value="TreeGrafter"/>
</dbReference>
<dbReference type="SUPFAM" id="SSF49503">
    <property type="entry name" value="Cupredoxins"/>
    <property type="match status" value="3"/>
</dbReference>
<keyword evidence="4" id="KW-0186">Copper</keyword>
<feature type="domain" description="Plastocyanin-like" evidence="8">
    <location>
        <begin position="529"/>
        <end position="673"/>
    </location>
</feature>
<dbReference type="GO" id="GO:0006826">
    <property type="term" value="P:iron ion transport"/>
    <property type="evidence" value="ECO:0007669"/>
    <property type="project" value="TreeGrafter"/>
</dbReference>
<dbReference type="Pfam" id="PF07732">
    <property type="entry name" value="Cu-oxidase_3"/>
    <property type="match status" value="1"/>
</dbReference>
<proteinExistence type="inferred from homology"/>
<name>A0A1A9ULU8_GLOAU</name>
<protein>
    <submittedName>
        <fullName evidence="10">Uncharacterized protein</fullName>
    </submittedName>
</protein>
<dbReference type="InterPro" id="IPR011706">
    <property type="entry name" value="Cu-oxidase_C"/>
</dbReference>
<dbReference type="PROSITE" id="PS00079">
    <property type="entry name" value="MULTICOPPER_OXIDASE1"/>
    <property type="match status" value="1"/>
</dbReference>
<dbReference type="AlphaFoldDB" id="A0A1A9ULU8"/>
<dbReference type="GO" id="GO:0016491">
    <property type="term" value="F:oxidoreductase activity"/>
    <property type="evidence" value="ECO:0007669"/>
    <property type="project" value="UniProtKB-KW"/>
</dbReference>
<dbReference type="STRING" id="7395.A0A1A9ULU8"/>
<dbReference type="CDD" id="cd13858">
    <property type="entry name" value="CuRO_1_tcLCC2_insect_like"/>
    <property type="match status" value="1"/>
</dbReference>
<dbReference type="PANTHER" id="PTHR11709:SF394">
    <property type="entry name" value="FI03373P-RELATED"/>
    <property type="match status" value="1"/>
</dbReference>
<dbReference type="PANTHER" id="PTHR11709">
    <property type="entry name" value="MULTI-COPPER OXIDASE"/>
    <property type="match status" value="1"/>
</dbReference>
<evidence type="ECO:0000259" key="8">
    <source>
        <dbReference type="Pfam" id="PF07731"/>
    </source>
</evidence>
<evidence type="ECO:0000313" key="10">
    <source>
        <dbReference type="EnsemblMetazoa" id="GAUT008708-PA"/>
    </source>
</evidence>
<dbReference type="FunFam" id="2.60.40.420:FF:000045">
    <property type="entry name" value="Laccase 2"/>
    <property type="match status" value="1"/>
</dbReference>
<feature type="compositionally biased region" description="Acidic residues" evidence="5">
    <location>
        <begin position="404"/>
        <end position="416"/>
    </location>
</feature>
<keyword evidence="6" id="KW-0732">Signal</keyword>
<dbReference type="Pfam" id="PF07731">
    <property type="entry name" value="Cu-oxidase_2"/>
    <property type="match status" value="1"/>
</dbReference>
<evidence type="ECO:0000256" key="1">
    <source>
        <dbReference type="ARBA" id="ARBA00010609"/>
    </source>
</evidence>
<evidence type="ECO:0000256" key="5">
    <source>
        <dbReference type="SAM" id="MobiDB-lite"/>
    </source>
</evidence>